<reference evidence="2" key="1">
    <citation type="submission" date="2022-11" db="UniProtKB">
        <authorList>
            <consortium name="WormBaseParasite"/>
        </authorList>
    </citation>
    <scope>IDENTIFICATION</scope>
</reference>
<proteinExistence type="predicted"/>
<accession>A0AC35F830</accession>
<dbReference type="WBParaSite" id="PS1159_v2.g14857.t1">
    <property type="protein sequence ID" value="PS1159_v2.g14857.t1"/>
    <property type="gene ID" value="PS1159_v2.g14857"/>
</dbReference>
<organism evidence="1 2">
    <name type="scientific">Panagrolaimus sp. PS1159</name>
    <dbReference type="NCBI Taxonomy" id="55785"/>
    <lineage>
        <taxon>Eukaryota</taxon>
        <taxon>Metazoa</taxon>
        <taxon>Ecdysozoa</taxon>
        <taxon>Nematoda</taxon>
        <taxon>Chromadorea</taxon>
        <taxon>Rhabditida</taxon>
        <taxon>Tylenchina</taxon>
        <taxon>Panagrolaimomorpha</taxon>
        <taxon>Panagrolaimoidea</taxon>
        <taxon>Panagrolaimidae</taxon>
        <taxon>Panagrolaimus</taxon>
    </lineage>
</organism>
<protein>
    <submittedName>
        <fullName evidence="2">S-protein homolog</fullName>
    </submittedName>
</protein>
<dbReference type="Proteomes" id="UP000887580">
    <property type="component" value="Unplaced"/>
</dbReference>
<name>A0AC35F830_9BILA</name>
<sequence>MFSLIYSRRHRRTNEIRIINTSNRNLKIHCQSVLTDLRDQFVYESEEFAFNFYDFDPDNHHFWCDAYGLENFFETFDIFGKTAPNNDKIIWYLRPDGLYLNSTNPEAIQYPWWSWSTVI</sequence>
<evidence type="ECO:0000313" key="1">
    <source>
        <dbReference type="Proteomes" id="UP000887580"/>
    </source>
</evidence>
<evidence type="ECO:0000313" key="2">
    <source>
        <dbReference type="WBParaSite" id="PS1159_v2.g14857.t1"/>
    </source>
</evidence>